<evidence type="ECO:0000313" key="2">
    <source>
        <dbReference type="Proteomes" id="UP000199666"/>
    </source>
</evidence>
<dbReference type="RefSeq" id="WP_090995684.1">
    <property type="nucleotide sequence ID" value="NZ_FOPP01000008.1"/>
</dbReference>
<accession>A0A1I2Z2J9</accession>
<dbReference type="AlphaFoldDB" id="A0A1I2Z2J9"/>
<dbReference type="Proteomes" id="UP000199666">
    <property type="component" value="Unassembled WGS sequence"/>
</dbReference>
<organism evidence="1 2">
    <name type="scientific">Pedobacter insulae</name>
    <dbReference type="NCBI Taxonomy" id="414048"/>
    <lineage>
        <taxon>Bacteria</taxon>
        <taxon>Pseudomonadati</taxon>
        <taxon>Bacteroidota</taxon>
        <taxon>Sphingobacteriia</taxon>
        <taxon>Sphingobacteriales</taxon>
        <taxon>Sphingobacteriaceae</taxon>
        <taxon>Pedobacter</taxon>
    </lineage>
</organism>
<dbReference type="STRING" id="414048.SAMN04489864_108215"/>
<protein>
    <submittedName>
        <fullName evidence="1">Uncharacterized protein</fullName>
    </submittedName>
</protein>
<gene>
    <name evidence="1" type="ORF">SAMN04489864_108215</name>
</gene>
<dbReference type="OrthoDB" id="653988at2"/>
<dbReference type="EMBL" id="FOPP01000008">
    <property type="protein sequence ID" value="SFH31211.1"/>
    <property type="molecule type" value="Genomic_DNA"/>
</dbReference>
<sequence>MHEIEPFYLWRDDYIAAEDERSPFFNTEYSEFYYDKQLYNYLIHPQWDMFGSNTLYIKVLYTDYERQYSIIELMGEWNDAINNDIMFLKREIIELMIDEGINKFILIGENVLNYHSSDDSYYEEWFQDVEEGWIAGVNFNDHVIREFRDNSIDYYINFGGELDDLHWRKLKPRQFYKKVEELLTKRLN</sequence>
<name>A0A1I2Z2J9_9SPHI</name>
<reference evidence="1 2" key="1">
    <citation type="submission" date="2016-10" db="EMBL/GenBank/DDBJ databases">
        <authorList>
            <person name="de Groot N.N."/>
        </authorList>
    </citation>
    <scope>NUCLEOTIDE SEQUENCE [LARGE SCALE GENOMIC DNA]</scope>
    <source>
        <strain evidence="1 2">DSM 18684</strain>
    </source>
</reference>
<proteinExistence type="predicted"/>
<evidence type="ECO:0000313" key="1">
    <source>
        <dbReference type="EMBL" id="SFH31211.1"/>
    </source>
</evidence>
<keyword evidence="2" id="KW-1185">Reference proteome</keyword>